<dbReference type="Pfam" id="PF01061">
    <property type="entry name" value="ABC2_membrane"/>
    <property type="match status" value="1"/>
</dbReference>
<proteinExistence type="predicted"/>
<dbReference type="GO" id="GO:0005524">
    <property type="term" value="F:ATP binding"/>
    <property type="evidence" value="ECO:0007669"/>
    <property type="project" value="UniProtKB-KW"/>
</dbReference>
<dbReference type="GO" id="GO:0140359">
    <property type="term" value="F:ABC-type transporter activity"/>
    <property type="evidence" value="ECO:0007669"/>
    <property type="project" value="InterPro"/>
</dbReference>
<dbReference type="InterPro" id="IPR013525">
    <property type="entry name" value="ABC2_TM"/>
</dbReference>
<dbReference type="GO" id="GO:0016020">
    <property type="term" value="C:membrane"/>
    <property type="evidence" value="ECO:0007669"/>
    <property type="project" value="UniProtKB-SubCell"/>
</dbReference>
<organism evidence="8 9">
    <name type="scientific">Micromonas commoda (strain RCC299 / NOUM17 / CCMP2709)</name>
    <name type="common">Picoplanktonic green alga</name>
    <dbReference type="NCBI Taxonomy" id="296587"/>
    <lineage>
        <taxon>Eukaryota</taxon>
        <taxon>Viridiplantae</taxon>
        <taxon>Chlorophyta</taxon>
        <taxon>Mamiellophyceae</taxon>
        <taxon>Mamiellales</taxon>
        <taxon>Mamiellaceae</taxon>
        <taxon>Micromonas</taxon>
    </lineage>
</organism>
<feature type="transmembrane region" description="Helical" evidence="6">
    <location>
        <begin position="297"/>
        <end position="318"/>
    </location>
</feature>
<dbReference type="RefSeq" id="XP_002508625.1">
    <property type="nucleotide sequence ID" value="XM_002508579.1"/>
</dbReference>
<feature type="transmembrane region" description="Helical" evidence="6">
    <location>
        <begin position="454"/>
        <end position="477"/>
    </location>
</feature>
<keyword evidence="4 6" id="KW-1133">Transmembrane helix</keyword>
<dbReference type="InterPro" id="IPR027417">
    <property type="entry name" value="P-loop_NTPase"/>
</dbReference>
<dbReference type="InParanoid" id="C1FHV1"/>
<keyword evidence="8" id="KW-0067">ATP-binding</keyword>
<keyword evidence="2" id="KW-0813">Transport</keyword>
<dbReference type="AlphaFoldDB" id="C1FHV1"/>
<evidence type="ECO:0000313" key="9">
    <source>
        <dbReference type="Proteomes" id="UP000002009"/>
    </source>
</evidence>
<feature type="transmembrane region" description="Helical" evidence="6">
    <location>
        <begin position="224"/>
        <end position="244"/>
    </location>
</feature>
<keyword evidence="9" id="KW-1185">Reference proteome</keyword>
<evidence type="ECO:0000259" key="7">
    <source>
        <dbReference type="Pfam" id="PF01061"/>
    </source>
</evidence>
<name>C1FHV1_MICCC</name>
<protein>
    <submittedName>
        <fullName evidence="8">ATP-binding cassette superfamily</fullName>
    </submittedName>
</protein>
<keyword evidence="8" id="KW-0547">Nucleotide-binding</keyword>
<dbReference type="SUPFAM" id="SSF52540">
    <property type="entry name" value="P-loop containing nucleoside triphosphate hydrolases"/>
    <property type="match status" value="1"/>
</dbReference>
<dbReference type="Proteomes" id="UP000002009">
    <property type="component" value="Chromosome 10"/>
</dbReference>
<evidence type="ECO:0000256" key="4">
    <source>
        <dbReference type="ARBA" id="ARBA00022989"/>
    </source>
</evidence>
<evidence type="ECO:0000256" key="5">
    <source>
        <dbReference type="ARBA" id="ARBA00023136"/>
    </source>
</evidence>
<keyword evidence="3 6" id="KW-0812">Transmembrane</keyword>
<reference evidence="8 9" key="1">
    <citation type="journal article" date="2009" name="Science">
        <title>Green evolution and dynamic adaptations revealed by genomes of the marine picoeukaryotes Micromonas.</title>
        <authorList>
            <person name="Worden A.Z."/>
            <person name="Lee J.H."/>
            <person name="Mock T."/>
            <person name="Rouze P."/>
            <person name="Simmons M.P."/>
            <person name="Aerts A.L."/>
            <person name="Allen A.E."/>
            <person name="Cuvelier M.L."/>
            <person name="Derelle E."/>
            <person name="Everett M.V."/>
            <person name="Foulon E."/>
            <person name="Grimwood J."/>
            <person name="Gundlach H."/>
            <person name="Henrissat B."/>
            <person name="Napoli C."/>
            <person name="McDonald S.M."/>
            <person name="Parker M.S."/>
            <person name="Rombauts S."/>
            <person name="Salamov A."/>
            <person name="Von Dassow P."/>
            <person name="Badger J.H."/>
            <person name="Coutinho P.M."/>
            <person name="Demir E."/>
            <person name="Dubchak I."/>
            <person name="Gentemann C."/>
            <person name="Eikrem W."/>
            <person name="Gready J.E."/>
            <person name="John U."/>
            <person name="Lanier W."/>
            <person name="Lindquist E.A."/>
            <person name="Lucas S."/>
            <person name="Mayer K.F."/>
            <person name="Moreau H."/>
            <person name="Not F."/>
            <person name="Otillar R."/>
            <person name="Panaud O."/>
            <person name="Pangilinan J."/>
            <person name="Paulsen I."/>
            <person name="Piegu B."/>
            <person name="Poliakov A."/>
            <person name="Robbens S."/>
            <person name="Schmutz J."/>
            <person name="Toulza E."/>
            <person name="Wyss T."/>
            <person name="Zelensky A."/>
            <person name="Zhou K."/>
            <person name="Armbrust E.V."/>
            <person name="Bhattacharya D."/>
            <person name="Goodenough U.W."/>
            <person name="Van de Peer Y."/>
            <person name="Grigoriev I.V."/>
        </authorList>
    </citation>
    <scope>NUCLEOTIDE SEQUENCE [LARGE SCALE GENOMIC DNA]</scope>
    <source>
        <strain evidence="9">RCC299 / NOUM17</strain>
    </source>
</reference>
<evidence type="ECO:0000313" key="8">
    <source>
        <dbReference type="EMBL" id="ACO69883.1"/>
    </source>
</evidence>
<dbReference type="eggNOG" id="KOG0061">
    <property type="taxonomic scope" value="Eukaryota"/>
</dbReference>
<feature type="domain" description="ABC-2 type transporter transmembrane" evidence="7">
    <location>
        <begin position="208"/>
        <end position="413"/>
    </location>
</feature>
<dbReference type="GeneID" id="8247184"/>
<dbReference type="EMBL" id="CP001576">
    <property type="protein sequence ID" value="ACO69883.1"/>
    <property type="molecule type" value="Genomic_DNA"/>
</dbReference>
<dbReference type="PANTHER" id="PTHR48041">
    <property type="entry name" value="ABC TRANSPORTER G FAMILY MEMBER 28"/>
    <property type="match status" value="1"/>
</dbReference>
<accession>C1FHV1</accession>
<evidence type="ECO:0000256" key="6">
    <source>
        <dbReference type="SAM" id="Phobius"/>
    </source>
</evidence>
<dbReference type="KEGG" id="mis:MICPUN_109094"/>
<evidence type="ECO:0000256" key="3">
    <source>
        <dbReference type="ARBA" id="ARBA00022692"/>
    </source>
</evidence>
<feature type="transmembrane region" description="Helical" evidence="6">
    <location>
        <begin position="368"/>
        <end position="385"/>
    </location>
</feature>
<evidence type="ECO:0000256" key="1">
    <source>
        <dbReference type="ARBA" id="ARBA00004141"/>
    </source>
</evidence>
<gene>
    <name evidence="8" type="ORF">MICPUN_109094</name>
</gene>
<feature type="transmembrane region" description="Helical" evidence="6">
    <location>
        <begin position="338"/>
        <end position="356"/>
    </location>
</feature>
<evidence type="ECO:0000256" key="2">
    <source>
        <dbReference type="ARBA" id="ARBA00022448"/>
    </source>
</evidence>
<keyword evidence="5 6" id="KW-0472">Membrane</keyword>
<dbReference type="PANTHER" id="PTHR48041:SF139">
    <property type="entry name" value="PROTEIN SCARLET"/>
    <property type="match status" value="1"/>
</dbReference>
<sequence>MECVHRPKLLLLDEPTSGLDATTALLVCNKLRDIANGEQGHSHRAAVVTSIHQPRSSIMPLFDQCVLLADGREVYAGPTYEAKPDGSLTTGGVMGWLEDVGYRCPMFESPPDFLLDLINTRVDEPDANTVPTGDGVTIDVVEGGGPAIRDRSAMVRELTEWWATCERRRAFLADGDAIAEMDDAGRHRDDGKGNARHWAVTWMARYDALFGRSFLFKLREPSGVMSQAVNSVIMPLIIGSLYYNTPLTVSGAADRLRAISLIVLIQSFSAFDQLLLFPKERSLYLHESNGGMYPTSAYYVSRSLVELTTIVLFALTSACISYEMFGLNDGSGAARVEYYLMIVAVTVAGASFLTMIGTMCKTFEQTNAVAATMLIVLMLFDGNWINRRNIPVYYRWLPEVSFMGYAVEGAVASDFKRHTFACTERAVAEEGCVPLTGNQYLRMLDFDPDSTWPMFWLLVLVTACYRVTAFFALHFFWTGQTYAERWAKLVHSNA</sequence>
<comment type="subcellular location">
    <subcellularLocation>
        <location evidence="1">Membrane</location>
        <topology evidence="1">Multi-pass membrane protein</topology>
    </subcellularLocation>
</comment>
<dbReference type="Gene3D" id="3.40.50.300">
    <property type="entry name" value="P-loop containing nucleotide triphosphate hydrolases"/>
    <property type="match status" value="1"/>
</dbReference>
<dbReference type="OrthoDB" id="66620at2759"/>
<dbReference type="InterPro" id="IPR050352">
    <property type="entry name" value="ABCG_transporters"/>
</dbReference>